<protein>
    <submittedName>
        <fullName evidence="2">Uncharacterized protein</fullName>
    </submittedName>
</protein>
<dbReference type="InParanoid" id="A0A067M9T2"/>
<dbReference type="Proteomes" id="UP000027195">
    <property type="component" value="Unassembled WGS sequence"/>
</dbReference>
<dbReference type="EMBL" id="KL198058">
    <property type="protein sequence ID" value="KDQ11460.1"/>
    <property type="molecule type" value="Genomic_DNA"/>
</dbReference>
<sequence length="179" mass="20653">MFYYVFSTPLPTPLSLPPTRTSDPPMFHCLLFFSFSSFFFFCFSPSLRIYKYYVSVHVTPQSSLFSLSSTPLFTLSPSVCHLRRRSFLAPLIQDLLLLLRFSPSLFFRLLYPPHRITVYTTLYTLHFLSLLHTASAFLLSSLPCITFVRRLVRYRLALLSVPPNDAAAVVFSRADIYAR</sequence>
<keyword evidence="1" id="KW-0812">Transmembrane</keyword>
<feature type="transmembrane region" description="Helical" evidence="1">
    <location>
        <begin position="123"/>
        <end position="148"/>
    </location>
</feature>
<proteinExistence type="predicted"/>
<feature type="transmembrane region" description="Helical" evidence="1">
    <location>
        <begin position="91"/>
        <end position="111"/>
    </location>
</feature>
<accession>A0A067M9T2</accession>
<dbReference type="HOGENOM" id="CLU_1503214_0_0_1"/>
<evidence type="ECO:0000313" key="2">
    <source>
        <dbReference type="EMBL" id="KDQ11460.1"/>
    </source>
</evidence>
<keyword evidence="1" id="KW-0472">Membrane</keyword>
<keyword evidence="1" id="KW-1133">Transmembrane helix</keyword>
<feature type="transmembrane region" description="Helical" evidence="1">
    <location>
        <begin position="25"/>
        <end position="43"/>
    </location>
</feature>
<dbReference type="AlphaFoldDB" id="A0A067M9T2"/>
<organism evidence="2 3">
    <name type="scientific">Botryobasidium botryosum (strain FD-172 SS1)</name>
    <dbReference type="NCBI Taxonomy" id="930990"/>
    <lineage>
        <taxon>Eukaryota</taxon>
        <taxon>Fungi</taxon>
        <taxon>Dikarya</taxon>
        <taxon>Basidiomycota</taxon>
        <taxon>Agaricomycotina</taxon>
        <taxon>Agaricomycetes</taxon>
        <taxon>Cantharellales</taxon>
        <taxon>Botryobasidiaceae</taxon>
        <taxon>Botryobasidium</taxon>
    </lineage>
</organism>
<evidence type="ECO:0000256" key="1">
    <source>
        <dbReference type="SAM" id="Phobius"/>
    </source>
</evidence>
<reference evidence="3" key="1">
    <citation type="journal article" date="2014" name="Proc. Natl. Acad. Sci. U.S.A.">
        <title>Extensive sampling of basidiomycete genomes demonstrates inadequacy of the white-rot/brown-rot paradigm for wood decay fungi.</title>
        <authorList>
            <person name="Riley R."/>
            <person name="Salamov A.A."/>
            <person name="Brown D.W."/>
            <person name="Nagy L.G."/>
            <person name="Floudas D."/>
            <person name="Held B.W."/>
            <person name="Levasseur A."/>
            <person name="Lombard V."/>
            <person name="Morin E."/>
            <person name="Otillar R."/>
            <person name="Lindquist E.A."/>
            <person name="Sun H."/>
            <person name="LaButti K.M."/>
            <person name="Schmutz J."/>
            <person name="Jabbour D."/>
            <person name="Luo H."/>
            <person name="Baker S.E."/>
            <person name="Pisabarro A.G."/>
            <person name="Walton J.D."/>
            <person name="Blanchette R.A."/>
            <person name="Henrissat B."/>
            <person name="Martin F."/>
            <person name="Cullen D."/>
            <person name="Hibbett D.S."/>
            <person name="Grigoriev I.V."/>
        </authorList>
    </citation>
    <scope>NUCLEOTIDE SEQUENCE [LARGE SCALE GENOMIC DNA]</scope>
    <source>
        <strain evidence="3">FD-172 SS1</strain>
    </source>
</reference>
<evidence type="ECO:0000313" key="3">
    <source>
        <dbReference type="Proteomes" id="UP000027195"/>
    </source>
</evidence>
<gene>
    <name evidence="2" type="ORF">BOTBODRAFT_455825</name>
</gene>
<name>A0A067M9T2_BOTB1</name>
<keyword evidence="3" id="KW-1185">Reference proteome</keyword>